<evidence type="ECO:0000256" key="4">
    <source>
        <dbReference type="ARBA" id="ARBA00005189"/>
    </source>
</evidence>
<feature type="transmembrane region" description="Helical" evidence="24">
    <location>
        <begin position="177"/>
        <end position="194"/>
    </location>
</feature>
<comment type="pathway">
    <text evidence="4">Lipid metabolism.</text>
</comment>
<keyword evidence="9" id="KW-0444">Lipid biosynthesis</keyword>
<keyword evidence="12 25" id="KW-0548">Nucleotidyltransferase</keyword>
<proteinExistence type="inferred from homology"/>
<comment type="similarity">
    <text evidence="5">Belongs to the CDS family.</text>
</comment>
<evidence type="ECO:0000256" key="10">
    <source>
        <dbReference type="ARBA" id="ARBA00022679"/>
    </source>
</evidence>
<evidence type="ECO:0000256" key="18">
    <source>
        <dbReference type="ARBA" id="ARBA00029893"/>
    </source>
</evidence>
<feature type="transmembrane region" description="Helical" evidence="24">
    <location>
        <begin position="200"/>
        <end position="220"/>
    </location>
</feature>
<evidence type="ECO:0000256" key="1">
    <source>
        <dbReference type="ARBA" id="ARBA00001698"/>
    </source>
</evidence>
<comment type="subcellular location">
    <subcellularLocation>
        <location evidence="2">Cell membrane</location>
        <topology evidence="2">Multi-pass membrane protein</topology>
    </subcellularLocation>
</comment>
<evidence type="ECO:0000256" key="24">
    <source>
        <dbReference type="SAM" id="Phobius"/>
    </source>
</evidence>
<feature type="transmembrane region" description="Helical" evidence="24">
    <location>
        <begin position="112"/>
        <end position="131"/>
    </location>
</feature>
<evidence type="ECO:0000256" key="3">
    <source>
        <dbReference type="ARBA" id="ARBA00005119"/>
    </source>
</evidence>
<dbReference type="RefSeq" id="WP_107864759.1">
    <property type="nucleotide sequence ID" value="NZ_QAON01000003.1"/>
</dbReference>
<evidence type="ECO:0000256" key="15">
    <source>
        <dbReference type="ARBA" id="ARBA00023136"/>
    </source>
</evidence>
<keyword evidence="13 24" id="KW-1133">Transmembrane helix</keyword>
<evidence type="ECO:0000313" key="26">
    <source>
        <dbReference type="Proteomes" id="UP000244223"/>
    </source>
</evidence>
<comment type="pathway">
    <text evidence="3">Phospholipid metabolism; CDP-diacylglycerol biosynthesis; CDP-diacylglycerol from sn-glycerol 3-phosphate: step 3/3.</text>
</comment>
<dbReference type="GO" id="GO:0016024">
    <property type="term" value="P:CDP-diacylglycerol biosynthetic process"/>
    <property type="evidence" value="ECO:0007669"/>
    <property type="project" value="TreeGrafter"/>
</dbReference>
<gene>
    <name evidence="25" type="ORF">C8N29_10364</name>
</gene>
<dbReference type="EMBL" id="QAON01000003">
    <property type="protein sequence ID" value="PTQ90311.1"/>
    <property type="molecule type" value="Genomic_DNA"/>
</dbReference>
<dbReference type="Proteomes" id="UP000244223">
    <property type="component" value="Unassembled WGS sequence"/>
</dbReference>
<keyword evidence="14" id="KW-0443">Lipid metabolism</keyword>
<dbReference type="OrthoDB" id="9799199at2"/>
<sequence length="270" mass="29147">MLKERIITALILVPIVIWCVFFAQGTHAFAAFAGAIVLVGAWEWTALMAWQQPIARALFTGVVAIGLVAMSLPHLKHLQPVLYAVSVGFWLIAVRAVIFYPESARFWAKTPILVPSGLILLIPAWTALCYLHQESPLWLMYVFVLVWGADTGAYFAGRRFGKHKLAPKVSPGKTVEGFIGGVILTTMIIVAVAISRDLNAMKFAAFVGLSLLTVLASVMGDLLESMVKRQAGVKDSGNIFPGHGGALDRIDSLTAAAPLFALGWWVAGGF</sequence>
<feature type="transmembrane region" description="Helical" evidence="24">
    <location>
        <begin position="57"/>
        <end position="75"/>
    </location>
</feature>
<evidence type="ECO:0000256" key="13">
    <source>
        <dbReference type="ARBA" id="ARBA00022989"/>
    </source>
</evidence>
<feature type="transmembrane region" description="Helical" evidence="24">
    <location>
        <begin position="81"/>
        <end position="100"/>
    </location>
</feature>
<evidence type="ECO:0000313" key="25">
    <source>
        <dbReference type="EMBL" id="PTQ90311.1"/>
    </source>
</evidence>
<evidence type="ECO:0000256" key="7">
    <source>
        <dbReference type="ARBA" id="ARBA00019373"/>
    </source>
</evidence>
<evidence type="ECO:0000256" key="23">
    <source>
        <dbReference type="ARBA" id="ARBA00033406"/>
    </source>
</evidence>
<evidence type="ECO:0000256" key="11">
    <source>
        <dbReference type="ARBA" id="ARBA00022692"/>
    </source>
</evidence>
<evidence type="ECO:0000256" key="22">
    <source>
        <dbReference type="ARBA" id="ARBA00032743"/>
    </source>
</evidence>
<dbReference type="PANTHER" id="PTHR46382">
    <property type="entry name" value="PHOSPHATIDATE CYTIDYLYLTRANSFERASE"/>
    <property type="match status" value="1"/>
</dbReference>
<reference evidence="25 26" key="1">
    <citation type="submission" date="2018-04" db="EMBL/GenBank/DDBJ databases">
        <title>Genomic Encyclopedia of Archaeal and Bacterial Type Strains, Phase II (KMG-II): from individual species to whole genera.</title>
        <authorList>
            <person name="Goeker M."/>
        </authorList>
    </citation>
    <scope>NUCLEOTIDE SEQUENCE [LARGE SCALE GENOMIC DNA]</scope>
    <source>
        <strain evidence="25 26">DSM 5822</strain>
    </source>
</reference>
<feature type="transmembrane region" description="Helical" evidence="24">
    <location>
        <begin position="7"/>
        <end position="23"/>
    </location>
</feature>
<keyword evidence="15 24" id="KW-0472">Membrane</keyword>
<evidence type="ECO:0000256" key="19">
    <source>
        <dbReference type="ARBA" id="ARBA00031825"/>
    </source>
</evidence>
<keyword evidence="16" id="KW-0594">Phospholipid biosynthesis</keyword>
<feature type="transmembrane region" description="Helical" evidence="24">
    <location>
        <begin position="29"/>
        <end position="50"/>
    </location>
</feature>
<comment type="caution">
    <text evidence="25">The sequence shown here is derived from an EMBL/GenBank/DDBJ whole genome shotgun (WGS) entry which is preliminary data.</text>
</comment>
<organism evidence="25 26">
    <name type="scientific">Agitococcus lubricus</name>
    <dbReference type="NCBI Taxonomy" id="1077255"/>
    <lineage>
        <taxon>Bacteria</taxon>
        <taxon>Pseudomonadati</taxon>
        <taxon>Pseudomonadota</taxon>
        <taxon>Gammaproteobacteria</taxon>
        <taxon>Moraxellales</taxon>
        <taxon>Moraxellaceae</taxon>
        <taxon>Agitococcus</taxon>
    </lineage>
</organism>
<accession>A0A2T5J1I9</accession>
<evidence type="ECO:0000256" key="20">
    <source>
        <dbReference type="ARBA" id="ARBA00032253"/>
    </source>
</evidence>
<evidence type="ECO:0000256" key="8">
    <source>
        <dbReference type="ARBA" id="ARBA00022475"/>
    </source>
</evidence>
<protein>
    <recommendedName>
        <fullName evidence="7">Phosphatidate cytidylyltransferase</fullName>
        <ecNumber evidence="6">2.7.7.41</ecNumber>
    </recommendedName>
    <alternativeName>
        <fullName evidence="20">CDP-DAG synthase</fullName>
    </alternativeName>
    <alternativeName>
        <fullName evidence="22">CDP-DG synthase</fullName>
    </alternativeName>
    <alternativeName>
        <fullName evidence="18">CDP-diacylglycerol synthase</fullName>
    </alternativeName>
    <alternativeName>
        <fullName evidence="21">CDP-diglyceride pyrophosphorylase</fullName>
    </alternativeName>
    <alternativeName>
        <fullName evidence="23">CDP-diglyceride synthase</fullName>
    </alternativeName>
    <alternativeName>
        <fullName evidence="19">CTP:phosphatidate cytidylyltransferase</fullName>
    </alternativeName>
</protein>
<dbReference type="Pfam" id="PF01148">
    <property type="entry name" value="CTP_transf_1"/>
    <property type="match status" value="1"/>
</dbReference>
<feature type="transmembrane region" description="Helical" evidence="24">
    <location>
        <begin position="137"/>
        <end position="156"/>
    </location>
</feature>
<evidence type="ECO:0000256" key="2">
    <source>
        <dbReference type="ARBA" id="ARBA00004651"/>
    </source>
</evidence>
<dbReference type="GO" id="GO:0005886">
    <property type="term" value="C:plasma membrane"/>
    <property type="evidence" value="ECO:0007669"/>
    <property type="project" value="UniProtKB-SubCell"/>
</dbReference>
<dbReference type="EC" id="2.7.7.41" evidence="6"/>
<dbReference type="AlphaFoldDB" id="A0A2T5J1I9"/>
<keyword evidence="26" id="KW-1185">Reference proteome</keyword>
<evidence type="ECO:0000256" key="6">
    <source>
        <dbReference type="ARBA" id="ARBA00012487"/>
    </source>
</evidence>
<evidence type="ECO:0000256" key="5">
    <source>
        <dbReference type="ARBA" id="ARBA00010185"/>
    </source>
</evidence>
<evidence type="ECO:0000256" key="21">
    <source>
        <dbReference type="ARBA" id="ARBA00032396"/>
    </source>
</evidence>
<evidence type="ECO:0000256" key="16">
    <source>
        <dbReference type="ARBA" id="ARBA00023209"/>
    </source>
</evidence>
<evidence type="ECO:0000256" key="14">
    <source>
        <dbReference type="ARBA" id="ARBA00023098"/>
    </source>
</evidence>
<dbReference type="GO" id="GO:0004605">
    <property type="term" value="F:phosphatidate cytidylyltransferase activity"/>
    <property type="evidence" value="ECO:0007669"/>
    <property type="project" value="UniProtKB-EC"/>
</dbReference>
<evidence type="ECO:0000256" key="12">
    <source>
        <dbReference type="ARBA" id="ARBA00022695"/>
    </source>
</evidence>
<comment type="catalytic activity">
    <reaction evidence="1">
        <text>a 1,2-diacyl-sn-glycero-3-phosphate + CTP + H(+) = a CDP-1,2-diacyl-sn-glycerol + diphosphate</text>
        <dbReference type="Rhea" id="RHEA:16229"/>
        <dbReference type="ChEBI" id="CHEBI:15378"/>
        <dbReference type="ChEBI" id="CHEBI:33019"/>
        <dbReference type="ChEBI" id="CHEBI:37563"/>
        <dbReference type="ChEBI" id="CHEBI:58332"/>
        <dbReference type="ChEBI" id="CHEBI:58608"/>
        <dbReference type="EC" id="2.7.7.41"/>
    </reaction>
</comment>
<name>A0A2T5J1I9_9GAMM</name>
<dbReference type="PANTHER" id="PTHR46382:SF1">
    <property type="entry name" value="PHOSPHATIDATE CYTIDYLYLTRANSFERASE"/>
    <property type="match status" value="1"/>
</dbReference>
<evidence type="ECO:0000256" key="9">
    <source>
        <dbReference type="ARBA" id="ARBA00022516"/>
    </source>
</evidence>
<keyword evidence="11 24" id="KW-0812">Transmembrane</keyword>
<keyword evidence="17" id="KW-1208">Phospholipid metabolism</keyword>
<evidence type="ECO:0000256" key="17">
    <source>
        <dbReference type="ARBA" id="ARBA00023264"/>
    </source>
</evidence>
<keyword evidence="8" id="KW-1003">Cell membrane</keyword>
<keyword evidence="10 25" id="KW-0808">Transferase</keyword>